<evidence type="ECO:0000256" key="1">
    <source>
        <dbReference type="SAM" id="MobiDB-lite"/>
    </source>
</evidence>
<feature type="signal peptide" evidence="2">
    <location>
        <begin position="1"/>
        <end position="33"/>
    </location>
</feature>
<sequence length="357" mass="38786">MALTPVGSWTSHRFRRSSLLLVLVGGGPQSCLSSCSNDLEPTAQCPVPPDEPLRRIPILAPNGTVCHLAIHQRNNGATSGSVWSGGLALSEYLQLPLSPLWPWLSGTNAEASTAAPCVLELGSGTGAVGLTAAALGSRVLLTDREVELAQANRDANLALFGERVSVMKLEWGSRQGIRTARDFCGGRVDVILASDVVYPAFDLTGLLCTMQMLASDSTVVLLGYVERDRATTDMLEAALDRHGFRQRERPDNRNNSGHHNNHTTNTNSSNQNSNNHTTTNNSNHKSNNNHHHSNNNSNSSNSNNSNNNNKNNNNNNNNNFLGSSDRLPSRNLRSLTPQYALTLRRVRSQHKDPCDPE</sequence>
<comment type="caution">
    <text evidence="3">The sequence shown here is derived from an EMBL/GenBank/DDBJ whole genome shotgun (WGS) entry which is preliminary data.</text>
</comment>
<evidence type="ECO:0000256" key="2">
    <source>
        <dbReference type="SAM" id="SignalP"/>
    </source>
</evidence>
<evidence type="ECO:0000313" key="3">
    <source>
        <dbReference type="EMBL" id="CAE8609284.1"/>
    </source>
</evidence>
<evidence type="ECO:0008006" key="5">
    <source>
        <dbReference type="Google" id="ProtNLM"/>
    </source>
</evidence>
<dbReference type="EMBL" id="CAJNNV010024271">
    <property type="protein sequence ID" value="CAE8609284.1"/>
    <property type="molecule type" value="Genomic_DNA"/>
</dbReference>
<accession>A0A813F905</accession>
<dbReference type="Gene3D" id="3.40.50.150">
    <property type="entry name" value="Vaccinia Virus protein VP39"/>
    <property type="match status" value="1"/>
</dbReference>
<dbReference type="PANTHER" id="PTHR14614:SF109">
    <property type="entry name" value="RIBOSOMAL LYSINE N-METHYLTRANSFERASE 5"/>
    <property type="match status" value="1"/>
</dbReference>
<evidence type="ECO:0000313" key="4">
    <source>
        <dbReference type="Proteomes" id="UP000654075"/>
    </source>
</evidence>
<name>A0A813F905_POLGL</name>
<dbReference type="Proteomes" id="UP000654075">
    <property type="component" value="Unassembled WGS sequence"/>
</dbReference>
<dbReference type="AlphaFoldDB" id="A0A813F905"/>
<feature type="chain" id="PRO_5032276425" description="Calmodulin-lysine N-methyltransferase" evidence="2">
    <location>
        <begin position="34"/>
        <end position="357"/>
    </location>
</feature>
<feature type="compositionally biased region" description="Low complexity" evidence="1">
    <location>
        <begin position="254"/>
        <end position="286"/>
    </location>
</feature>
<dbReference type="CDD" id="cd02440">
    <property type="entry name" value="AdoMet_MTases"/>
    <property type="match status" value="1"/>
</dbReference>
<reference evidence="3" key="1">
    <citation type="submission" date="2021-02" db="EMBL/GenBank/DDBJ databases">
        <authorList>
            <person name="Dougan E. K."/>
            <person name="Rhodes N."/>
            <person name="Thang M."/>
            <person name="Chan C."/>
        </authorList>
    </citation>
    <scope>NUCLEOTIDE SEQUENCE</scope>
</reference>
<gene>
    <name evidence="3" type="ORF">PGLA1383_LOCUS27111</name>
</gene>
<protein>
    <recommendedName>
        <fullName evidence="5">Calmodulin-lysine N-methyltransferase</fullName>
    </recommendedName>
</protein>
<feature type="compositionally biased region" description="Low complexity" evidence="1">
    <location>
        <begin position="294"/>
        <end position="319"/>
    </location>
</feature>
<dbReference type="InterPro" id="IPR029063">
    <property type="entry name" value="SAM-dependent_MTases_sf"/>
</dbReference>
<organism evidence="3 4">
    <name type="scientific">Polarella glacialis</name>
    <name type="common">Dinoflagellate</name>
    <dbReference type="NCBI Taxonomy" id="89957"/>
    <lineage>
        <taxon>Eukaryota</taxon>
        <taxon>Sar</taxon>
        <taxon>Alveolata</taxon>
        <taxon>Dinophyceae</taxon>
        <taxon>Suessiales</taxon>
        <taxon>Suessiaceae</taxon>
        <taxon>Polarella</taxon>
    </lineage>
</organism>
<dbReference type="SUPFAM" id="SSF53335">
    <property type="entry name" value="S-adenosyl-L-methionine-dependent methyltransferases"/>
    <property type="match status" value="1"/>
</dbReference>
<keyword evidence="2" id="KW-0732">Signal</keyword>
<dbReference type="PANTHER" id="PTHR14614">
    <property type="entry name" value="HEPATOCELLULAR CARCINOMA-ASSOCIATED ANTIGEN"/>
    <property type="match status" value="1"/>
</dbReference>
<proteinExistence type="predicted"/>
<dbReference type="Pfam" id="PF10294">
    <property type="entry name" value="Methyltransf_16"/>
    <property type="match status" value="1"/>
</dbReference>
<keyword evidence="4" id="KW-1185">Reference proteome</keyword>
<dbReference type="InterPro" id="IPR019410">
    <property type="entry name" value="Methyltransf_16"/>
</dbReference>
<feature type="compositionally biased region" description="Basic and acidic residues" evidence="1">
    <location>
        <begin position="239"/>
        <end position="252"/>
    </location>
</feature>
<feature type="region of interest" description="Disordered" evidence="1">
    <location>
        <begin position="239"/>
        <end position="331"/>
    </location>
</feature>